<accession>A0ABR3FHE6</accession>
<dbReference type="Proteomes" id="UP001465976">
    <property type="component" value="Unassembled WGS sequence"/>
</dbReference>
<sequence>MNARRLILDINSFSEVPQPSADDAMNAQYDPKPQAMDVQHGIDGIKAALEECNLLEDTMVEVEDIVLHEGFALSVPRDSPSRGYRFPAGSELIGLKKRHNRAQILLRLPFLIWELVSLSLRTTDIFALALTCTGLFELLASTKLFEVLDWRNPAVTNSNLRLWIRVPPIFFPAEATRELVPNHFFWYQESFPEVVRTLLIRDDEKGPPGIDRDFPSMFRVMLYMRNLKHLTIQNTLFPILDFLKISESLASLRELSIIDVVFDLNVYGALPPVHRRLFRNSISLFIRGAYQLQLRHSEFGIIAIIRLLASPSIVCLDIDMHVLFAVYTFLEDRGDERFPWQVWLTWERRSILLPNLRHLTFNVLPELQIRTDVLIGPREREAARQLIGFVQNLYPDIRTLTVRGSMPLSREYQVPRESLLFLHRFTGPLHLANHYLGEKNHLHTLNVVSWVTDVTRLVTELKGCPPSHATRTLALPVIYPSPKVFSVLHKAFPRLQSLHLKFGFKLLSKTELVEVVPPLVAAFKRLETLHFTSDTLTPDIDEGDLVSVATAIGKECAGLTELRLYFDRLILRDTSNAWHF</sequence>
<organism evidence="1 2">
    <name type="scientific">Marasmius crinis-equi</name>
    <dbReference type="NCBI Taxonomy" id="585013"/>
    <lineage>
        <taxon>Eukaryota</taxon>
        <taxon>Fungi</taxon>
        <taxon>Dikarya</taxon>
        <taxon>Basidiomycota</taxon>
        <taxon>Agaricomycotina</taxon>
        <taxon>Agaricomycetes</taxon>
        <taxon>Agaricomycetidae</taxon>
        <taxon>Agaricales</taxon>
        <taxon>Marasmiineae</taxon>
        <taxon>Marasmiaceae</taxon>
        <taxon>Marasmius</taxon>
    </lineage>
</organism>
<name>A0ABR3FHE6_9AGAR</name>
<protein>
    <recommendedName>
        <fullName evidence="3">F-box domain-containing protein</fullName>
    </recommendedName>
</protein>
<comment type="caution">
    <text evidence="1">The sequence shown here is derived from an EMBL/GenBank/DDBJ whole genome shotgun (WGS) entry which is preliminary data.</text>
</comment>
<dbReference type="EMBL" id="JBAHYK010000374">
    <property type="protein sequence ID" value="KAL0574716.1"/>
    <property type="molecule type" value="Genomic_DNA"/>
</dbReference>
<gene>
    <name evidence="1" type="ORF">V5O48_007247</name>
</gene>
<evidence type="ECO:0000313" key="1">
    <source>
        <dbReference type="EMBL" id="KAL0574716.1"/>
    </source>
</evidence>
<evidence type="ECO:0008006" key="3">
    <source>
        <dbReference type="Google" id="ProtNLM"/>
    </source>
</evidence>
<reference evidence="1 2" key="1">
    <citation type="submission" date="2024-02" db="EMBL/GenBank/DDBJ databases">
        <title>A draft genome for the cacao thread blight pathogen Marasmius crinis-equi.</title>
        <authorList>
            <person name="Cohen S.P."/>
            <person name="Baruah I.K."/>
            <person name="Amoako-Attah I."/>
            <person name="Bukari Y."/>
            <person name="Meinhardt L.W."/>
            <person name="Bailey B.A."/>
        </authorList>
    </citation>
    <scope>NUCLEOTIDE SEQUENCE [LARGE SCALE GENOMIC DNA]</scope>
    <source>
        <strain evidence="1 2">GH-76</strain>
    </source>
</reference>
<evidence type="ECO:0000313" key="2">
    <source>
        <dbReference type="Proteomes" id="UP001465976"/>
    </source>
</evidence>
<keyword evidence="2" id="KW-1185">Reference proteome</keyword>
<proteinExistence type="predicted"/>